<dbReference type="RefSeq" id="WP_158023109.1">
    <property type="nucleotide sequence ID" value="NZ_LN885086.1"/>
</dbReference>
<name>A0A0S4KN05_9BACT</name>
<evidence type="ECO:0008006" key="3">
    <source>
        <dbReference type="Google" id="ProtNLM"/>
    </source>
</evidence>
<reference evidence="2" key="1">
    <citation type="submission" date="2015-09" db="EMBL/GenBank/DDBJ databases">
        <authorList>
            <person name="Daims H."/>
        </authorList>
    </citation>
    <scope>NUCLEOTIDE SEQUENCE [LARGE SCALE GENOMIC DNA]</scope>
</reference>
<dbReference type="KEGG" id="nio:NITINOP_0159"/>
<keyword evidence="2" id="KW-1185">Reference proteome</keyword>
<dbReference type="EMBL" id="LN885086">
    <property type="protein sequence ID" value="CUQ65135.1"/>
    <property type="molecule type" value="Genomic_DNA"/>
</dbReference>
<accession>A0A0S4KN05</accession>
<dbReference type="AlphaFoldDB" id="A0A0S4KN05"/>
<organism evidence="1 2">
    <name type="scientific">Candidatus Nitrospira inopinata</name>
    <dbReference type="NCBI Taxonomy" id="1715989"/>
    <lineage>
        <taxon>Bacteria</taxon>
        <taxon>Pseudomonadati</taxon>
        <taxon>Nitrospirota</taxon>
        <taxon>Nitrospiria</taxon>
        <taxon>Nitrospirales</taxon>
        <taxon>Nitrospiraceae</taxon>
        <taxon>Nitrospira</taxon>
    </lineage>
</organism>
<sequence>MAIKTIPLSRLETDLKKTLNECAESGETIVVEMPDQRLLAIQSLDPQQDDSLTDELLATNPKFQALVAKSKASPRKPFAAGSGG</sequence>
<gene>
    <name evidence="1" type="ORF">NITINOP_0159</name>
</gene>
<dbReference type="Proteomes" id="UP000066284">
    <property type="component" value="Chromosome 1"/>
</dbReference>
<proteinExistence type="predicted"/>
<evidence type="ECO:0000313" key="1">
    <source>
        <dbReference type="EMBL" id="CUQ65135.1"/>
    </source>
</evidence>
<protein>
    <recommendedName>
        <fullName evidence="3">Antitoxin</fullName>
    </recommendedName>
</protein>
<evidence type="ECO:0000313" key="2">
    <source>
        <dbReference type="Proteomes" id="UP000066284"/>
    </source>
</evidence>
<dbReference type="STRING" id="1715989.NITINOP_0159"/>